<dbReference type="EMBL" id="BDSA01000003">
    <property type="protein sequence ID" value="GBE61823.1"/>
    <property type="molecule type" value="Genomic_DNA"/>
</dbReference>
<name>A0A2H6KFP6_9APIC</name>
<dbReference type="Proteomes" id="UP000236319">
    <property type="component" value="Unassembled WGS sequence"/>
</dbReference>
<organism evidence="1 2">
    <name type="scientific">Babesia ovata</name>
    <dbReference type="NCBI Taxonomy" id="189622"/>
    <lineage>
        <taxon>Eukaryota</taxon>
        <taxon>Sar</taxon>
        <taxon>Alveolata</taxon>
        <taxon>Apicomplexa</taxon>
        <taxon>Aconoidasida</taxon>
        <taxon>Piroplasmida</taxon>
        <taxon>Babesiidae</taxon>
        <taxon>Babesia</taxon>
    </lineage>
</organism>
<dbReference type="OrthoDB" id="10586330at2759"/>
<reference evidence="1 2" key="1">
    <citation type="journal article" date="2017" name="BMC Genomics">
        <title>Whole-genome assembly of Babesia ovata and comparative genomics between closely related pathogens.</title>
        <authorList>
            <person name="Yamagishi J."/>
            <person name="Asada M."/>
            <person name="Hakimi H."/>
            <person name="Tanaka T.Q."/>
            <person name="Sugimoto C."/>
            <person name="Kawazu S."/>
        </authorList>
    </citation>
    <scope>NUCLEOTIDE SEQUENCE [LARGE SCALE GENOMIC DNA]</scope>
    <source>
        <strain evidence="1 2">Miyake</strain>
    </source>
</reference>
<gene>
    <name evidence="1" type="ORF">BOVATA_033160</name>
</gene>
<evidence type="ECO:0000313" key="1">
    <source>
        <dbReference type="EMBL" id="GBE61823.1"/>
    </source>
</evidence>
<dbReference type="RefSeq" id="XP_028868066.1">
    <property type="nucleotide sequence ID" value="XM_029012233.1"/>
</dbReference>
<sequence>MKYVLALCSIAIYSMRLIDTLFCDFGNADEIHVSNAIVGCQMDTGYLRQATVICPHRVNDTDYVWHPQPTVVDHARIDAYVSGNGVFRSVAISDVIVTESSFSFVTIDVRRSDTELQLDFPFNKLFAMTERRLIFICGPRDLVLSDTLQRHLDSLNGFGQMQALPWTSNIPLAHEMSKIGHGIGIFFLYSGSTHLPLQGCGSRPSPLFHADSEVTVDPSLESVHAWWIQCRIHVSGFSARQD</sequence>
<comment type="caution">
    <text evidence="1">The sequence shown here is derived from an EMBL/GenBank/DDBJ whole genome shotgun (WGS) entry which is preliminary data.</text>
</comment>
<evidence type="ECO:0000313" key="2">
    <source>
        <dbReference type="Proteomes" id="UP000236319"/>
    </source>
</evidence>
<keyword evidence="2" id="KW-1185">Reference proteome</keyword>
<dbReference type="GeneID" id="39875593"/>
<protein>
    <submittedName>
        <fullName evidence="1">Uncharacterized protein</fullName>
    </submittedName>
</protein>
<dbReference type="VEuPathDB" id="PiroplasmaDB:BOVATA_033160"/>
<proteinExistence type="predicted"/>
<dbReference type="AlphaFoldDB" id="A0A2H6KFP6"/>
<accession>A0A2H6KFP6</accession>